<comment type="caution">
    <text evidence="2">The sequence shown here is derived from an EMBL/GenBank/DDBJ whole genome shotgun (WGS) entry which is preliminary data.</text>
</comment>
<dbReference type="InterPro" id="IPR043714">
    <property type="entry name" value="DUF5655"/>
</dbReference>
<dbReference type="Gene3D" id="3.40.1350.10">
    <property type="match status" value="1"/>
</dbReference>
<dbReference type="GO" id="GO:0003676">
    <property type="term" value="F:nucleic acid binding"/>
    <property type="evidence" value="ECO:0007669"/>
    <property type="project" value="InterPro"/>
</dbReference>
<evidence type="ECO:0000313" key="3">
    <source>
        <dbReference type="Proteomes" id="UP000236075"/>
    </source>
</evidence>
<accession>A0AAX0WJI1</accession>
<evidence type="ECO:0000313" key="2">
    <source>
        <dbReference type="EMBL" id="PND00595.1"/>
    </source>
</evidence>
<dbReference type="AlphaFoldDB" id="A0AAX0WJI1"/>
<reference evidence="2 3" key="1">
    <citation type="journal article" date="2017" name="BMC Genomics">
        <title>Genome sequencing of 39 Akkermansia muciniphila isolates reveals its population structure, genomic and functional diverisity, and global distribution in mammalian gut microbiotas.</title>
        <authorList>
            <person name="Guo X."/>
            <person name="Li S."/>
            <person name="Zhang J."/>
            <person name="Wu F."/>
            <person name="Li X."/>
            <person name="Wu D."/>
            <person name="Zhang M."/>
            <person name="Ou Z."/>
            <person name="Jie Z."/>
            <person name="Yan Q."/>
            <person name="Li P."/>
            <person name="Yi J."/>
            <person name="Peng Y."/>
        </authorList>
    </citation>
    <scope>NUCLEOTIDE SEQUENCE [LARGE SCALE GENOMIC DNA]</scope>
    <source>
        <strain evidence="2 3">GP28</strain>
    </source>
</reference>
<dbReference type="EMBL" id="PJLB01000011">
    <property type="protein sequence ID" value="PND00595.1"/>
    <property type="molecule type" value="Genomic_DNA"/>
</dbReference>
<dbReference type="Pfam" id="PF18899">
    <property type="entry name" value="DUF5655"/>
    <property type="match status" value="1"/>
</dbReference>
<evidence type="ECO:0000259" key="1">
    <source>
        <dbReference type="Pfam" id="PF18899"/>
    </source>
</evidence>
<organism evidence="2 3">
    <name type="scientific">Akkermansia muciniphila</name>
    <dbReference type="NCBI Taxonomy" id="239935"/>
    <lineage>
        <taxon>Bacteria</taxon>
        <taxon>Pseudomonadati</taxon>
        <taxon>Verrucomicrobiota</taxon>
        <taxon>Verrucomicrobiia</taxon>
        <taxon>Verrucomicrobiales</taxon>
        <taxon>Akkermansiaceae</taxon>
        <taxon>Akkermansia</taxon>
    </lineage>
</organism>
<dbReference type="RefSeq" id="WP_065529166.1">
    <property type="nucleotide sequence ID" value="NZ_CP015409.2"/>
</dbReference>
<feature type="domain" description="DUF5655" evidence="1">
    <location>
        <begin position="202"/>
        <end position="308"/>
    </location>
</feature>
<dbReference type="InterPro" id="IPR011856">
    <property type="entry name" value="tRNA_endonuc-like_dom_sf"/>
</dbReference>
<name>A0AAX0WJI1_9BACT</name>
<dbReference type="Proteomes" id="UP000236075">
    <property type="component" value="Unassembled WGS sequence"/>
</dbReference>
<proteinExistence type="predicted"/>
<protein>
    <recommendedName>
        <fullName evidence="1">DUF5655 domain-containing protein</fullName>
    </recommendedName>
</protein>
<gene>
    <name evidence="2" type="ORF">CXT95_10360</name>
</gene>
<sequence>MPLFNSNSKLEILNQVKETPFKLERQIQYLVEANLNTLLGLEFVKSEFTISGSVQRLRIDTLAFDRKNKAFVIIEYKQDKNFSVVDQGYAYLSAMLNNKADFILEYNEARNEPLKRSSVDWSQSRIIFISQGFTSYQKEAINFKDLPIALWEIKKYSNQTISFEEIRKLNATESIKTISSKNSDVDAVSREVVVYTEQDRLKSIPEKVQGIYNSLRNKILDLGDVEIKATKLYVAFTVNGSNFTDIALQKQGLKLWINLPKGKLEDPYKLARDVSNIGHHGNGSYELTVKNEDRMDYILTLIKQSYTQKA</sequence>